<evidence type="ECO:0000256" key="1">
    <source>
        <dbReference type="PROSITE-ProRule" id="PRU00169"/>
    </source>
</evidence>
<evidence type="ECO:0000313" key="4">
    <source>
        <dbReference type="EMBL" id="MBC3882834.1"/>
    </source>
</evidence>
<keyword evidence="1" id="KW-0597">Phosphoprotein</keyword>
<dbReference type="Gene3D" id="2.40.50.1020">
    <property type="entry name" value="LytTr DNA-binding domain"/>
    <property type="match status" value="1"/>
</dbReference>
<dbReference type="GO" id="GO:0000156">
    <property type="term" value="F:phosphorelay response regulator activity"/>
    <property type="evidence" value="ECO:0007669"/>
    <property type="project" value="InterPro"/>
</dbReference>
<dbReference type="InterPro" id="IPR011006">
    <property type="entry name" value="CheY-like_superfamily"/>
</dbReference>
<sequence>MQIAIVDDERPARDKLCRLLHEHWPDAHLYQAADGNAALQLLAEHKIDLIFLDIQMPEIDGLEVAQALNAPVPAIIFVTAYDQFALQAFDANAIDYLLKPYDEARFLKAINKVRSRHAPSTSNDDAPLLIGDRGSVKVVQIKDIVWAEAADNYVMIHTRDQQYMMRQTLSGLAQRLGSAFARCHRRYLVRVDQIAESRALLKGDAELVLHCGVELPCSRQYREGLKQQLSSS</sequence>
<gene>
    <name evidence="4" type="ORF">H8K36_15695</name>
</gene>
<feature type="domain" description="Response regulatory" evidence="2">
    <location>
        <begin position="2"/>
        <end position="114"/>
    </location>
</feature>
<protein>
    <submittedName>
        <fullName evidence="4">Response regulator</fullName>
    </submittedName>
</protein>
<comment type="caution">
    <text evidence="4">The sequence shown here is derived from an EMBL/GenBank/DDBJ whole genome shotgun (WGS) entry which is preliminary data.</text>
</comment>
<dbReference type="Pfam" id="PF00072">
    <property type="entry name" value="Response_reg"/>
    <property type="match status" value="1"/>
</dbReference>
<dbReference type="Gene3D" id="3.40.50.2300">
    <property type="match status" value="1"/>
</dbReference>
<dbReference type="SMART" id="SM00448">
    <property type="entry name" value="REC"/>
    <property type="match status" value="1"/>
</dbReference>
<evidence type="ECO:0000313" key="5">
    <source>
        <dbReference type="Proteomes" id="UP000627446"/>
    </source>
</evidence>
<dbReference type="SUPFAM" id="SSF52172">
    <property type="entry name" value="CheY-like"/>
    <property type="match status" value="1"/>
</dbReference>
<dbReference type="PROSITE" id="PS50110">
    <property type="entry name" value="RESPONSE_REGULATORY"/>
    <property type="match status" value="1"/>
</dbReference>
<feature type="domain" description="HTH LytTR-type" evidence="3">
    <location>
        <begin position="128"/>
        <end position="231"/>
    </location>
</feature>
<proteinExistence type="predicted"/>
<dbReference type="InterPro" id="IPR046947">
    <property type="entry name" value="LytR-like"/>
</dbReference>
<dbReference type="GO" id="GO:0003677">
    <property type="term" value="F:DNA binding"/>
    <property type="evidence" value="ECO:0007669"/>
    <property type="project" value="InterPro"/>
</dbReference>
<evidence type="ECO:0000259" key="2">
    <source>
        <dbReference type="PROSITE" id="PS50110"/>
    </source>
</evidence>
<dbReference type="Proteomes" id="UP000627446">
    <property type="component" value="Unassembled WGS sequence"/>
</dbReference>
<dbReference type="AlphaFoldDB" id="A0A923HWT7"/>
<dbReference type="InterPro" id="IPR001789">
    <property type="entry name" value="Sig_transdc_resp-reg_receiver"/>
</dbReference>
<dbReference type="PROSITE" id="PS50930">
    <property type="entry name" value="HTH_LYTTR"/>
    <property type="match status" value="1"/>
</dbReference>
<keyword evidence="5" id="KW-1185">Reference proteome</keyword>
<name>A0A923HWT7_9BURK</name>
<organism evidence="4 5">
    <name type="scientific">Undibacterium nitidum</name>
    <dbReference type="NCBI Taxonomy" id="2762298"/>
    <lineage>
        <taxon>Bacteria</taxon>
        <taxon>Pseudomonadati</taxon>
        <taxon>Pseudomonadota</taxon>
        <taxon>Betaproteobacteria</taxon>
        <taxon>Burkholderiales</taxon>
        <taxon>Oxalobacteraceae</taxon>
        <taxon>Undibacterium</taxon>
    </lineage>
</organism>
<dbReference type="SMART" id="SM00850">
    <property type="entry name" value="LytTR"/>
    <property type="match status" value="1"/>
</dbReference>
<feature type="modified residue" description="4-aspartylphosphate" evidence="1">
    <location>
        <position position="53"/>
    </location>
</feature>
<dbReference type="PANTHER" id="PTHR37299:SF1">
    <property type="entry name" value="STAGE 0 SPORULATION PROTEIN A HOMOLOG"/>
    <property type="match status" value="1"/>
</dbReference>
<evidence type="ECO:0000259" key="3">
    <source>
        <dbReference type="PROSITE" id="PS50930"/>
    </source>
</evidence>
<dbReference type="PANTHER" id="PTHR37299">
    <property type="entry name" value="TRANSCRIPTIONAL REGULATOR-RELATED"/>
    <property type="match status" value="1"/>
</dbReference>
<reference evidence="4" key="1">
    <citation type="submission" date="2020-08" db="EMBL/GenBank/DDBJ databases">
        <title>Novel species isolated from subtropical streams in China.</title>
        <authorList>
            <person name="Lu H."/>
        </authorList>
    </citation>
    <scope>NUCLEOTIDE SEQUENCE</scope>
    <source>
        <strain evidence="4">LX22W</strain>
    </source>
</reference>
<dbReference type="EMBL" id="JACOFZ010000007">
    <property type="protein sequence ID" value="MBC3882834.1"/>
    <property type="molecule type" value="Genomic_DNA"/>
</dbReference>
<accession>A0A923HWT7</accession>
<dbReference type="InterPro" id="IPR007492">
    <property type="entry name" value="LytTR_DNA-bd_dom"/>
</dbReference>
<dbReference type="Pfam" id="PF04397">
    <property type="entry name" value="LytTR"/>
    <property type="match status" value="1"/>
</dbReference>